<proteinExistence type="predicted"/>
<comment type="caution">
    <text evidence="2">The sequence shown here is derived from an EMBL/GenBank/DDBJ whole genome shotgun (WGS) entry which is preliminary data.</text>
</comment>
<name>A0ABQ9KPA8_HEVBR</name>
<feature type="compositionally biased region" description="Low complexity" evidence="1">
    <location>
        <begin position="7"/>
        <end position="17"/>
    </location>
</feature>
<organism evidence="2 3">
    <name type="scientific">Hevea brasiliensis</name>
    <name type="common">Para rubber tree</name>
    <name type="synonym">Siphonia brasiliensis</name>
    <dbReference type="NCBI Taxonomy" id="3981"/>
    <lineage>
        <taxon>Eukaryota</taxon>
        <taxon>Viridiplantae</taxon>
        <taxon>Streptophyta</taxon>
        <taxon>Embryophyta</taxon>
        <taxon>Tracheophyta</taxon>
        <taxon>Spermatophyta</taxon>
        <taxon>Magnoliopsida</taxon>
        <taxon>eudicotyledons</taxon>
        <taxon>Gunneridae</taxon>
        <taxon>Pentapetalae</taxon>
        <taxon>rosids</taxon>
        <taxon>fabids</taxon>
        <taxon>Malpighiales</taxon>
        <taxon>Euphorbiaceae</taxon>
        <taxon>Crotonoideae</taxon>
        <taxon>Micrandreae</taxon>
        <taxon>Hevea</taxon>
    </lineage>
</organism>
<gene>
    <name evidence="2" type="ORF">P3X46_031724</name>
</gene>
<feature type="region of interest" description="Disordered" evidence="1">
    <location>
        <begin position="1"/>
        <end position="93"/>
    </location>
</feature>
<accession>A0ABQ9KPA8</accession>
<protein>
    <recommendedName>
        <fullName evidence="4">Aspartic peptidase DDI1-type domain-containing protein</fullName>
    </recommendedName>
</protein>
<keyword evidence="3" id="KW-1185">Reference proteome</keyword>
<evidence type="ECO:0008006" key="4">
    <source>
        <dbReference type="Google" id="ProtNLM"/>
    </source>
</evidence>
<sequence>MLENQIAQQASSSSKAAGKLPSQSEMNPREHCKAVTLRSGRTLVQSEKEPTDETLEKSESQAEKKEGEAKKDQEEEAGKKKKLPEPYQPPLPFPQRFQKAKLDKQFGKFLEVLQKLYINIPFTKALSQIPSYAKFLKEILSKKRNLMPLSICKKLEIRELKPTTISFQLADRSVKYPEGILENIPIKVGKFFIPVDFVVLEMEDDVQIPIILGRPFLETAGAIIDVKMDD</sequence>
<dbReference type="InterPro" id="IPR021109">
    <property type="entry name" value="Peptidase_aspartic_dom_sf"/>
</dbReference>
<dbReference type="EMBL" id="JARPOI010000017">
    <property type="protein sequence ID" value="KAJ9141151.1"/>
    <property type="molecule type" value="Genomic_DNA"/>
</dbReference>
<dbReference type="Gene3D" id="2.40.70.10">
    <property type="entry name" value="Acid Proteases"/>
    <property type="match status" value="1"/>
</dbReference>
<feature type="compositionally biased region" description="Basic and acidic residues" evidence="1">
    <location>
        <begin position="46"/>
        <end position="78"/>
    </location>
</feature>
<reference evidence="2" key="1">
    <citation type="journal article" date="2023" name="Plant Biotechnol. J.">
        <title>Chromosome-level wild Hevea brasiliensis genome provides new tools for genomic-assisted breeding and valuable loci to elevate rubber yield.</title>
        <authorList>
            <person name="Cheng H."/>
            <person name="Song X."/>
            <person name="Hu Y."/>
            <person name="Wu T."/>
            <person name="Yang Q."/>
            <person name="An Z."/>
            <person name="Feng S."/>
            <person name="Deng Z."/>
            <person name="Wu W."/>
            <person name="Zeng X."/>
            <person name="Tu M."/>
            <person name="Wang X."/>
            <person name="Huang H."/>
        </authorList>
    </citation>
    <scope>NUCLEOTIDE SEQUENCE</scope>
    <source>
        <strain evidence="2">MT/VB/25A 57/8</strain>
    </source>
</reference>
<evidence type="ECO:0000313" key="3">
    <source>
        <dbReference type="Proteomes" id="UP001174677"/>
    </source>
</evidence>
<dbReference type="PANTHER" id="PTHR33067">
    <property type="entry name" value="RNA-DIRECTED DNA POLYMERASE-RELATED"/>
    <property type="match status" value="1"/>
</dbReference>
<dbReference type="CDD" id="cd00303">
    <property type="entry name" value="retropepsin_like"/>
    <property type="match status" value="1"/>
</dbReference>
<evidence type="ECO:0000256" key="1">
    <source>
        <dbReference type="SAM" id="MobiDB-lite"/>
    </source>
</evidence>
<dbReference type="Proteomes" id="UP001174677">
    <property type="component" value="Chromosome 17"/>
</dbReference>
<evidence type="ECO:0000313" key="2">
    <source>
        <dbReference type="EMBL" id="KAJ9141151.1"/>
    </source>
</evidence>
<dbReference type="PANTHER" id="PTHR33067:SF31">
    <property type="entry name" value="RNA-DIRECTED DNA POLYMERASE"/>
    <property type="match status" value="1"/>
</dbReference>